<dbReference type="HAMAP" id="MF_00198">
    <property type="entry name" value="Spermidine_synth"/>
    <property type="match status" value="1"/>
</dbReference>
<dbReference type="InterPro" id="IPR030373">
    <property type="entry name" value="PABS_CS"/>
</dbReference>
<dbReference type="Pfam" id="PF01564">
    <property type="entry name" value="Spermine_synth"/>
    <property type="match status" value="1"/>
</dbReference>
<keyword evidence="6" id="KW-0210">Decarboxylase</keyword>
<dbReference type="NCBIfam" id="TIGR03331">
    <property type="entry name" value="SAM_DCase_Eco"/>
    <property type="match status" value="1"/>
</dbReference>
<dbReference type="GO" id="GO:0004014">
    <property type="term" value="F:adenosylmethionine decarboxylase activity"/>
    <property type="evidence" value="ECO:0007669"/>
    <property type="project" value="InterPro"/>
</dbReference>
<sequence length="544" mass="61879">MLTKEDLPVADSNLWHETLHDHFGQYFSVDNVLYHEKTEHQDLIIFENAAFGRVMALDGVVQTTERDEFIYHEMMTHVPLMAHGQAKHVLIIGGGDGAMLREVSRHGNVESITMVEIDAGVVSFCRQYLPNHNAGSYDDPRFTLVIDDGVNFVNQTAQTFDVIISDCTDPIGPGESLFTSAFYEGCKRCLNPGGIFVAQNGVSFLQQDEAVDSHRKLSHYFSDVSFYQAAIPTYYGGIMTFAWATDNEALRHLSSEIIQARFHKSNLKCRYYNPAIHAAAFALPQYLLNALSTVNLSFCIYDICYAKTAEERDGYIAYIDELYNANRLTEILSETCSIIGANILNIARQDYEPQGASVTILVSEEPIDPQLIDQTEHPGPLPETVVAHLDKSHICVHTYPESHPEGGLCTFRADIEVSTCGVISPLKALNYLIHQLESDIVTIDYRVRGFTRDVNGMKHFIDHEINSIQNFMSEDIKSLYDMVDVNVYQENIFHTKMLLKEFDLKHYMFHTRPEDLTEEERRVITDQLWKEMREIYYARNIPAV</sequence>
<dbReference type="AlphaFoldDB" id="A0A0C2JZ16"/>
<evidence type="ECO:0000256" key="6">
    <source>
        <dbReference type="ARBA" id="ARBA00022793"/>
    </source>
</evidence>
<reference evidence="16 17" key="1">
    <citation type="journal article" date="2014" name="Genome Biol. Evol.">
        <title>The genome of the myxosporean Thelohanellus kitauei shows adaptations to nutrient acquisition within its fish host.</title>
        <authorList>
            <person name="Yang Y."/>
            <person name="Xiong J."/>
            <person name="Zhou Z."/>
            <person name="Huo F."/>
            <person name="Miao W."/>
            <person name="Ran C."/>
            <person name="Liu Y."/>
            <person name="Zhang J."/>
            <person name="Feng J."/>
            <person name="Wang M."/>
            <person name="Wang M."/>
            <person name="Wang L."/>
            <person name="Yao B."/>
        </authorList>
    </citation>
    <scope>NUCLEOTIDE SEQUENCE [LARGE SCALE GENOMIC DNA]</scope>
    <source>
        <strain evidence="16">Wuqing</strain>
    </source>
</reference>
<dbReference type="InterPro" id="IPR003826">
    <property type="entry name" value="AdoMetDC_fam_prok"/>
</dbReference>
<dbReference type="Pfam" id="PF17284">
    <property type="entry name" value="Spermine_synt_N"/>
    <property type="match status" value="1"/>
</dbReference>
<evidence type="ECO:0000256" key="8">
    <source>
        <dbReference type="ARBA" id="ARBA00023115"/>
    </source>
</evidence>
<keyword evidence="11" id="KW-0704">Schiff base</keyword>
<evidence type="ECO:0000256" key="13">
    <source>
        <dbReference type="PROSITE-ProRule" id="PRU00354"/>
    </source>
</evidence>
<feature type="domain" description="PABS" evidence="15">
    <location>
        <begin position="13"/>
        <end position="246"/>
    </location>
</feature>
<dbReference type="InterPro" id="IPR016067">
    <property type="entry name" value="S-AdoMet_deCO2ase_core"/>
</dbReference>
<dbReference type="Pfam" id="PF02675">
    <property type="entry name" value="AdoMet_dc"/>
    <property type="match status" value="1"/>
</dbReference>
<dbReference type="GO" id="GO:0004766">
    <property type="term" value="F:spermidine synthase activity"/>
    <property type="evidence" value="ECO:0007669"/>
    <property type="project" value="TreeGrafter"/>
</dbReference>
<dbReference type="NCBIfam" id="NF037959">
    <property type="entry name" value="MFS_SpdSyn"/>
    <property type="match status" value="1"/>
</dbReference>
<dbReference type="HAMAP" id="MF_00465">
    <property type="entry name" value="AdoMetDC_2"/>
    <property type="match status" value="1"/>
</dbReference>
<gene>
    <name evidence="16" type="ORF">RF11_02165</name>
</gene>
<evidence type="ECO:0000313" key="16">
    <source>
        <dbReference type="EMBL" id="KII74868.1"/>
    </source>
</evidence>
<dbReference type="Gene3D" id="2.30.140.10">
    <property type="entry name" value="Spermidine synthase, tetramerisation domain"/>
    <property type="match status" value="1"/>
</dbReference>
<comment type="similarity">
    <text evidence="2 14">Belongs to the spermidine/spermine synthase family.</text>
</comment>
<dbReference type="InterPro" id="IPR029063">
    <property type="entry name" value="SAM-dependent_MTases_sf"/>
</dbReference>
<dbReference type="InterPro" id="IPR001045">
    <property type="entry name" value="Spermi_synthase"/>
</dbReference>
<evidence type="ECO:0000256" key="4">
    <source>
        <dbReference type="ARBA" id="ARBA00022679"/>
    </source>
</evidence>
<dbReference type="SUPFAM" id="SSF53335">
    <property type="entry name" value="S-adenosyl-L-methionine-dependent methyltransferases"/>
    <property type="match status" value="1"/>
</dbReference>
<evidence type="ECO:0000256" key="11">
    <source>
        <dbReference type="ARBA" id="ARBA00023270"/>
    </source>
</evidence>
<protein>
    <submittedName>
        <fullName evidence="16">Polyamine aminopropyl transferase</fullName>
    </submittedName>
</protein>
<evidence type="ECO:0000259" key="15">
    <source>
        <dbReference type="PROSITE" id="PS51006"/>
    </source>
</evidence>
<evidence type="ECO:0000256" key="7">
    <source>
        <dbReference type="ARBA" id="ARBA00022813"/>
    </source>
</evidence>
<dbReference type="PANTHER" id="PTHR11558">
    <property type="entry name" value="SPERMIDINE/SPERMINE SYNTHASE"/>
    <property type="match status" value="1"/>
</dbReference>
<evidence type="ECO:0000256" key="14">
    <source>
        <dbReference type="RuleBase" id="RU003836"/>
    </source>
</evidence>
<dbReference type="CDD" id="cd02440">
    <property type="entry name" value="AdoMet_MTases"/>
    <property type="match status" value="1"/>
</dbReference>
<comment type="caution">
    <text evidence="16">The sequence shown here is derived from an EMBL/GenBank/DDBJ whole genome shotgun (WGS) entry which is preliminary data.</text>
</comment>
<name>A0A0C2JZ16_THEKT</name>
<keyword evidence="8 13" id="KW-0620">Polyamine biosynthesis</keyword>
<evidence type="ECO:0000256" key="3">
    <source>
        <dbReference type="ARBA" id="ARBA00022490"/>
    </source>
</evidence>
<evidence type="ECO:0000256" key="5">
    <source>
        <dbReference type="ARBA" id="ARBA00022691"/>
    </source>
</evidence>
<feature type="active site" description="Proton acceptor" evidence="13">
    <location>
        <position position="166"/>
    </location>
</feature>
<dbReference type="PROSITE" id="PS51006">
    <property type="entry name" value="PABS_2"/>
    <property type="match status" value="1"/>
</dbReference>
<keyword evidence="12" id="KW-0670">Pyruvate</keyword>
<evidence type="ECO:0000256" key="2">
    <source>
        <dbReference type="ARBA" id="ARBA00007867"/>
    </source>
</evidence>
<keyword evidence="10" id="KW-0456">Lyase</keyword>
<dbReference type="InterPro" id="IPR035246">
    <property type="entry name" value="Spermidine_synt_N"/>
</dbReference>
<evidence type="ECO:0000256" key="12">
    <source>
        <dbReference type="ARBA" id="ARBA00023317"/>
    </source>
</evidence>
<keyword evidence="3" id="KW-0963">Cytoplasm</keyword>
<organism evidence="16 17">
    <name type="scientific">Thelohanellus kitauei</name>
    <name type="common">Myxosporean</name>
    <dbReference type="NCBI Taxonomy" id="669202"/>
    <lineage>
        <taxon>Eukaryota</taxon>
        <taxon>Metazoa</taxon>
        <taxon>Cnidaria</taxon>
        <taxon>Myxozoa</taxon>
        <taxon>Myxosporea</taxon>
        <taxon>Bivalvulida</taxon>
        <taxon>Platysporina</taxon>
        <taxon>Myxobolidae</taxon>
        <taxon>Thelohanellus</taxon>
    </lineage>
</organism>
<dbReference type="FunFam" id="3.40.50.150:FF:000026">
    <property type="entry name" value="Polyamine aminopropyltransferase"/>
    <property type="match status" value="1"/>
</dbReference>
<keyword evidence="9" id="KW-0865">Zymogen</keyword>
<dbReference type="EMBL" id="JWZT01000211">
    <property type="protein sequence ID" value="KII74868.1"/>
    <property type="molecule type" value="Genomic_DNA"/>
</dbReference>
<dbReference type="FunFam" id="2.30.140.10:FF:000002">
    <property type="entry name" value="Polyamine aminopropyltransferase"/>
    <property type="match status" value="1"/>
</dbReference>
<comment type="cofactor">
    <cofactor evidence="1">
        <name>pyruvate</name>
        <dbReference type="ChEBI" id="CHEBI:15361"/>
    </cofactor>
</comment>
<dbReference type="FunFam" id="3.60.90.10:FF:000001">
    <property type="entry name" value="S-adenosylmethionine decarboxylase proenzyme"/>
    <property type="match status" value="1"/>
</dbReference>
<evidence type="ECO:0000256" key="1">
    <source>
        <dbReference type="ARBA" id="ARBA00001928"/>
    </source>
</evidence>
<keyword evidence="5" id="KW-0949">S-adenosyl-L-methionine</keyword>
<dbReference type="Gene3D" id="3.40.50.150">
    <property type="entry name" value="Vaccinia Virus protein VP39"/>
    <property type="match status" value="1"/>
</dbReference>
<evidence type="ECO:0000256" key="9">
    <source>
        <dbReference type="ARBA" id="ARBA00023145"/>
    </source>
</evidence>
<evidence type="ECO:0000313" key="17">
    <source>
        <dbReference type="Proteomes" id="UP000031668"/>
    </source>
</evidence>
<keyword evidence="4 13" id="KW-0808">Transferase</keyword>
<dbReference type="PANTHER" id="PTHR11558:SF11">
    <property type="entry name" value="SPERMIDINE SYNTHASE"/>
    <property type="match status" value="1"/>
</dbReference>
<keyword evidence="7" id="KW-0068">Autocatalytic cleavage</keyword>
<dbReference type="InterPro" id="IPR037163">
    <property type="entry name" value="Spermidine_synt_N_sf"/>
</dbReference>
<dbReference type="GO" id="GO:0005829">
    <property type="term" value="C:cytosol"/>
    <property type="evidence" value="ECO:0007669"/>
    <property type="project" value="TreeGrafter"/>
</dbReference>
<dbReference type="Gene3D" id="3.60.90.10">
    <property type="entry name" value="S-adenosylmethionine decarboxylase"/>
    <property type="match status" value="1"/>
</dbReference>
<dbReference type="PROSITE" id="PS01330">
    <property type="entry name" value="PABS_1"/>
    <property type="match status" value="1"/>
</dbReference>
<dbReference type="InterPro" id="IPR030374">
    <property type="entry name" value="PABS"/>
</dbReference>
<dbReference type="Proteomes" id="UP000031668">
    <property type="component" value="Unassembled WGS sequence"/>
</dbReference>
<proteinExistence type="inferred from homology"/>
<dbReference type="NCBIfam" id="NF002010">
    <property type="entry name" value="PRK00811.1"/>
    <property type="match status" value="1"/>
</dbReference>
<accession>A0A0C2JZ16</accession>
<keyword evidence="17" id="KW-1185">Reference proteome</keyword>
<dbReference type="InterPro" id="IPR009165">
    <property type="entry name" value="S-AdoMet_deCO2ase_bac"/>
</dbReference>
<dbReference type="GO" id="GO:0008295">
    <property type="term" value="P:spermidine biosynthetic process"/>
    <property type="evidence" value="ECO:0007669"/>
    <property type="project" value="InterPro"/>
</dbReference>
<dbReference type="NCBIfam" id="TIGR00417">
    <property type="entry name" value="speE"/>
    <property type="match status" value="1"/>
</dbReference>
<dbReference type="SUPFAM" id="SSF56276">
    <property type="entry name" value="S-adenosylmethionine decarboxylase"/>
    <property type="match status" value="1"/>
</dbReference>
<evidence type="ECO:0000256" key="10">
    <source>
        <dbReference type="ARBA" id="ARBA00023239"/>
    </source>
</evidence>
<dbReference type="OrthoDB" id="38125at2759"/>